<sequence>MLEGAAKPVGSDAEGVLARQDQRDTDTTVVHLGQSTQRGRRQANSTRQGACADLIGAADDESLDFGAEFGGSAGAGADLPQDLPVLQLGVGPGPRRRAMSFWLYRRRQRPMSSRVAASAPPPPLDRRPGK</sequence>
<keyword evidence="3" id="KW-1185">Reference proteome</keyword>
<feature type="region of interest" description="Disordered" evidence="1">
    <location>
        <begin position="107"/>
        <end position="130"/>
    </location>
</feature>
<dbReference type="AlphaFoldDB" id="A0A9W6P1Y6"/>
<feature type="region of interest" description="Disordered" evidence="1">
    <location>
        <begin position="1"/>
        <end position="27"/>
    </location>
</feature>
<evidence type="ECO:0000313" key="3">
    <source>
        <dbReference type="Proteomes" id="UP001143463"/>
    </source>
</evidence>
<protein>
    <submittedName>
        <fullName evidence="2">Uncharacterized protein</fullName>
    </submittedName>
</protein>
<dbReference type="Proteomes" id="UP001143463">
    <property type="component" value="Unassembled WGS sequence"/>
</dbReference>
<proteinExistence type="predicted"/>
<dbReference type="EMBL" id="BSFQ01000157">
    <property type="protein sequence ID" value="GLL16306.1"/>
    <property type="molecule type" value="Genomic_DNA"/>
</dbReference>
<name>A0A9W6P1Y6_9PSEU</name>
<evidence type="ECO:0000313" key="2">
    <source>
        <dbReference type="EMBL" id="GLL16306.1"/>
    </source>
</evidence>
<reference evidence="2" key="2">
    <citation type="submission" date="2023-01" db="EMBL/GenBank/DDBJ databases">
        <authorList>
            <person name="Sun Q."/>
            <person name="Evtushenko L."/>
        </authorList>
    </citation>
    <scope>NUCLEOTIDE SEQUENCE</scope>
    <source>
        <strain evidence="2">VKM Ac-1069</strain>
    </source>
</reference>
<gene>
    <name evidence="2" type="ORF">GCM10017577_74840</name>
</gene>
<reference evidence="2" key="1">
    <citation type="journal article" date="2014" name="Int. J. Syst. Evol. Microbiol.">
        <title>Complete genome sequence of Corynebacterium casei LMG S-19264T (=DSM 44701T), isolated from a smear-ripened cheese.</title>
        <authorList>
            <consortium name="US DOE Joint Genome Institute (JGI-PGF)"/>
            <person name="Walter F."/>
            <person name="Albersmeier A."/>
            <person name="Kalinowski J."/>
            <person name="Ruckert C."/>
        </authorList>
    </citation>
    <scope>NUCLEOTIDE SEQUENCE</scope>
    <source>
        <strain evidence="2">VKM Ac-1069</strain>
    </source>
</reference>
<comment type="caution">
    <text evidence="2">The sequence shown here is derived from an EMBL/GenBank/DDBJ whole genome shotgun (WGS) entry which is preliminary data.</text>
</comment>
<organism evidence="2 3">
    <name type="scientific">Pseudonocardia halophobica</name>
    <dbReference type="NCBI Taxonomy" id="29401"/>
    <lineage>
        <taxon>Bacteria</taxon>
        <taxon>Bacillati</taxon>
        <taxon>Actinomycetota</taxon>
        <taxon>Actinomycetes</taxon>
        <taxon>Pseudonocardiales</taxon>
        <taxon>Pseudonocardiaceae</taxon>
        <taxon>Pseudonocardia</taxon>
    </lineage>
</organism>
<evidence type="ECO:0000256" key="1">
    <source>
        <dbReference type="SAM" id="MobiDB-lite"/>
    </source>
</evidence>
<accession>A0A9W6P1Y6</accession>